<gene>
    <name evidence="1" type="ORF">A6K76_01910</name>
</gene>
<proteinExistence type="predicted"/>
<dbReference type="RefSeq" id="WP_066464268.1">
    <property type="nucleotide sequence ID" value="NZ_MATO01000034.1"/>
</dbReference>
<evidence type="ECO:0000313" key="1">
    <source>
        <dbReference type="EMBL" id="OCS90830.1"/>
    </source>
</evidence>
<sequence length="59" mass="6961">MTIFELVGVNILNEQQTELLVNEPQKIFTPQKYKSGLNLTQIERNAHVIEIYNKWCKNK</sequence>
<name>A0A1C0YUK6_9BACL</name>
<dbReference type="Proteomes" id="UP000093482">
    <property type="component" value="Unassembled WGS sequence"/>
</dbReference>
<reference evidence="1 2" key="1">
    <citation type="submission" date="2016-07" db="EMBL/GenBank/DDBJ databases">
        <title>Caryophanon latum genome sequencing.</title>
        <authorList>
            <person name="Verma A."/>
            <person name="Pal Y."/>
            <person name="Krishnamurthi S."/>
        </authorList>
    </citation>
    <scope>NUCLEOTIDE SEQUENCE [LARGE SCALE GENOMIC DNA]</scope>
    <source>
        <strain evidence="1 2">DSM 14151</strain>
    </source>
</reference>
<dbReference type="AlphaFoldDB" id="A0A1C0YUK6"/>
<evidence type="ECO:0000313" key="2">
    <source>
        <dbReference type="Proteomes" id="UP000093482"/>
    </source>
</evidence>
<keyword evidence="2" id="KW-1185">Reference proteome</keyword>
<protein>
    <submittedName>
        <fullName evidence="1">Uncharacterized protein</fullName>
    </submittedName>
</protein>
<comment type="caution">
    <text evidence="1">The sequence shown here is derived from an EMBL/GenBank/DDBJ whole genome shotgun (WGS) entry which is preliminary data.</text>
</comment>
<accession>A0A1C0YUK6</accession>
<dbReference type="EMBL" id="MATO01000034">
    <property type="protein sequence ID" value="OCS90830.1"/>
    <property type="molecule type" value="Genomic_DNA"/>
</dbReference>
<organism evidence="1 2">
    <name type="scientific">Caryophanon latum</name>
    <dbReference type="NCBI Taxonomy" id="33977"/>
    <lineage>
        <taxon>Bacteria</taxon>
        <taxon>Bacillati</taxon>
        <taxon>Bacillota</taxon>
        <taxon>Bacilli</taxon>
        <taxon>Bacillales</taxon>
        <taxon>Caryophanaceae</taxon>
        <taxon>Caryophanon</taxon>
    </lineage>
</organism>